<evidence type="ECO:0008006" key="3">
    <source>
        <dbReference type="Google" id="ProtNLM"/>
    </source>
</evidence>
<proteinExistence type="predicted"/>
<dbReference type="STRING" id="1341181.FLJC2902T_10470"/>
<dbReference type="RefSeq" id="WP_023578701.1">
    <property type="nucleotide sequence ID" value="NZ_AVGG01000003.1"/>
</dbReference>
<dbReference type="Gene3D" id="2.60.40.10">
    <property type="entry name" value="Immunoglobulins"/>
    <property type="match status" value="1"/>
</dbReference>
<dbReference type="eggNOG" id="COG3420">
    <property type="taxonomic scope" value="Bacteria"/>
</dbReference>
<dbReference type="OrthoDB" id="1652165at2"/>
<dbReference type="eggNOG" id="COG2374">
    <property type="taxonomic scope" value="Bacteria"/>
</dbReference>
<dbReference type="InterPro" id="IPR013783">
    <property type="entry name" value="Ig-like_fold"/>
</dbReference>
<evidence type="ECO:0000313" key="2">
    <source>
        <dbReference type="Proteomes" id="UP000018004"/>
    </source>
</evidence>
<reference evidence="1 2" key="1">
    <citation type="submission" date="2013-08" db="EMBL/GenBank/DDBJ databases">
        <title>Flavobacterium limnosediminis JC2902 genome sequencing.</title>
        <authorList>
            <person name="Lee K."/>
            <person name="Yi H."/>
            <person name="Park S."/>
            <person name="Chun J."/>
        </authorList>
    </citation>
    <scope>NUCLEOTIDE SEQUENCE [LARGE SCALE GENOMIC DNA]</scope>
    <source>
        <strain evidence="1 2">JC2902</strain>
    </source>
</reference>
<dbReference type="Gene3D" id="2.60.120.380">
    <property type="match status" value="1"/>
</dbReference>
<name>V6SQP2_9FLAO</name>
<dbReference type="eggNOG" id="COG1345">
    <property type="taxonomic scope" value="Bacteria"/>
</dbReference>
<gene>
    <name evidence="1" type="ORF">FLJC2902T_10470</name>
</gene>
<protein>
    <recommendedName>
        <fullName evidence="3">LTD domain-containing protein</fullName>
    </recommendedName>
</protein>
<dbReference type="PATRIC" id="fig|1341181.4.peg.1038"/>
<dbReference type="EMBL" id="AVGG01000003">
    <property type="protein sequence ID" value="ESU29013.1"/>
    <property type="molecule type" value="Genomic_DNA"/>
</dbReference>
<keyword evidence="2" id="KW-1185">Reference proteome</keyword>
<dbReference type="Proteomes" id="UP000018004">
    <property type="component" value="Unassembled WGS sequence"/>
</dbReference>
<accession>V6SQP2</accession>
<dbReference type="eggNOG" id="COG2356">
    <property type="taxonomic scope" value="Bacteria"/>
</dbReference>
<organism evidence="1 2">
    <name type="scientific">Flavobacterium limnosediminis JC2902</name>
    <dbReference type="NCBI Taxonomy" id="1341181"/>
    <lineage>
        <taxon>Bacteria</taxon>
        <taxon>Pseudomonadati</taxon>
        <taxon>Bacteroidota</taxon>
        <taxon>Flavobacteriia</taxon>
        <taxon>Flavobacteriales</taxon>
        <taxon>Flavobacteriaceae</taxon>
        <taxon>Flavobacterium</taxon>
    </lineage>
</organism>
<sequence>MKLKLLLLAFLLFVTLGWGQTTLANYKFENNLTVEAGSIGSPNLTFSIAPTYNAGVIGVALSTGTGANANGAFLEVTIATTGYTGVTVSWAGRTSNAATPGSWVLTGDSGSGYGATILSQSLTTTFVNTGDISLGASFDNNASIKIKIAANNSSFRNLRIDDLIIKGTLASPTITLSPTTLSGFNYVVGSGPSAEQTFTASGSNLVNNSTGDITITPPIDYEISTTSGAGFGSSITLTQSGGVVNNTTIYVRLKAGLAVNTYNGEAITASSASATNKIVTCSGSVTNPVPVITLAPTALAGFAYILGTGPSAEQPFMASGINLTSNITLTAPANYEISTVSGAGFGSSVSLTQVAGTVTATIIYVRLKAGLASGNYNLENVTASATGAISKTVACSGTVTTPTITLTPTALTGFTYVFGSGPSTEQTFTASGVNLSSDILLTPPTDYEISTTSGAGFGSSITLMQSGGVVNNTTIYVRLKAGLAVATYNSETITATATNAVSKTVTCSGNVVAPPPVNDLCASATGLTVNAVATSGNMTGSIFVAPFTEKDVWYTFTPVCTGTHTITVTGFTGDIDIELFLGSCPASTTFLYNSDGSTVTETITQTLTSGVTYYLRVLAFNPAASTSTFTARVVSVGSLTLTNAGSPTAGNISANTNNVVLFGFDVTPNSCVSSYDFTSVTITKTLTATASDLSNFRIFYDADGNGAINGGESSVSGTGIALAASMNFTISGQTSLIAARKYLLVADVAVLATGGNQFRASISPATNLTAIITPTGTVTGTATGNIQTIIYSGPEINVTKTTTISSIPTGSTPSVGFDTVFATTNLGSSSTAKTYRIYNLGSTTLNVSSVVSSNPTEFVVNSAAPFAIAPGLFVTFTLTFSPANVGTRTSTISIVNNDVTNDGALTENPYTFGVQGDGACGTVSNTITPAYGPVGTEVTITSTNGALNNLTGATATFNGITATVVLTSATQMVVIVPVGASSGNLTTTNSQGCAASNSFNIIKTTLAGCEGGNPVGELFISEITDETLGSMTYVEIYNGTGAAVNLAAGNYRIKVYNNGGGGSTCDIALTGTIANNDVYVLRIGGNISEGVAGNAGGVIPDQIEDGCSAVNDNDNIRLFKGAVHIDQWGFPTNTTLTGIGGKGYTFRRLNTAAPLPRTTFVESDWNVIDANDVAGFDSAVDYTNIGLYDFSTATPPSVILQPSYIPSCKETSFTVAGIEGFPAGNALAYQWFVAAPGAATWMVLSDGGVYSGTSTATLIVSNNSGLNNYQYYCQIRENSATCYSASNTVKITETQTTWNGIAWSNGNPTSGALAIINGNYNTAINGDFECCSLLIDATFTLDIKDGDYVSIQNDLTVNGTLEVQNQGSLVMISDSGIVTNNGITNVRKMSTPFDRYDYTFWSSPIVNAPISVFSQWQTNYIFKLNTATFRDDNNDAHDDNGDAWVFTPQAQVMSPGRGYAAMGKINQTYPAQQGSVYSGAVNNGVITQPIALSLDNAKVNDDFNLVGNPYPSAISADAFITGNPDISGTLYFWTHEGNIQVAAINPGPNARNFSADDFAYYNLSGGTGTRAGLLSGNGNSNAPSGFIASGQGFQVDADAATSVMFNNGMRNKTYANTNFYRTNTVPVEKDRIWLNLTNPEGIYCQQLIGFFPQATMAVDRGYDGYYTKSATYAAFYSMIADKPYKIQGRSAFDVNDRVPLGFRSAYQKTYTISIGDIEGVLRNQNVYIEDLELNIIHDLRVSNYVFSTPAGEFNNRFVLRFTNTTLGNEDFEATADSVLIYTDQSINVTSVSERIKEVAVYDVLGRRIAERKNIDANTVSLANVRKTQSTLIVKVTLDNGQTLDRKIVY</sequence>
<dbReference type="NCBIfam" id="NF033708">
    <property type="entry name" value="T9SS_Cterm_ChiA"/>
    <property type="match status" value="1"/>
</dbReference>
<evidence type="ECO:0000313" key="1">
    <source>
        <dbReference type="EMBL" id="ESU29013.1"/>
    </source>
</evidence>
<comment type="caution">
    <text evidence="1">The sequence shown here is derived from an EMBL/GenBank/DDBJ whole genome shotgun (WGS) entry which is preliminary data.</text>
</comment>